<keyword evidence="4" id="KW-0573">Peptidoglycan synthesis</keyword>
<dbReference type="HOGENOM" id="CLU_048411_0_0_7"/>
<evidence type="ECO:0000256" key="5">
    <source>
        <dbReference type="ARBA" id="ARBA00023315"/>
    </source>
</evidence>
<comment type="similarity">
    <text evidence="1">Belongs to the FemABX family.</text>
</comment>
<keyword evidence="5" id="KW-0012">Acyltransferase</keyword>
<dbReference type="EMBL" id="CP001197">
    <property type="protein sequence ID" value="ACL09865.1"/>
    <property type="molecule type" value="Genomic_DNA"/>
</dbReference>
<evidence type="ECO:0000256" key="6">
    <source>
        <dbReference type="ARBA" id="ARBA00023316"/>
    </source>
</evidence>
<keyword evidence="2" id="KW-0808">Transferase</keyword>
<reference evidence="7" key="1">
    <citation type="submission" date="2008-10" db="EMBL/GenBank/DDBJ databases">
        <title>Complete sequence of Desulfovibrio vulgaris str. 'Miyazaki F'.</title>
        <authorList>
            <person name="Lucas S."/>
            <person name="Copeland A."/>
            <person name="Lapidus A."/>
            <person name="Glavina del Rio T."/>
            <person name="Dalin E."/>
            <person name="Tice H."/>
            <person name="Bruce D."/>
            <person name="Goodwin L."/>
            <person name="Pitluck S."/>
            <person name="Sims D."/>
            <person name="Brettin T."/>
            <person name="Detter J.C."/>
            <person name="Han C."/>
            <person name="Larimer F."/>
            <person name="Land M."/>
            <person name="Hauser L."/>
            <person name="Kyrpides N."/>
            <person name="Mikhailova N."/>
            <person name="Hazen T.C."/>
            <person name="Richardson P."/>
        </authorList>
    </citation>
    <scope>NUCLEOTIDE SEQUENCE</scope>
    <source>
        <strain evidence="7">Miyazaki F</strain>
    </source>
</reference>
<evidence type="ECO:0000313" key="7">
    <source>
        <dbReference type="EMBL" id="ACL09865.1"/>
    </source>
</evidence>
<dbReference type="InterPro" id="IPR050644">
    <property type="entry name" value="PG_Glycine_Bridge_Synth"/>
</dbReference>
<dbReference type="InterPro" id="IPR003447">
    <property type="entry name" value="FEMABX"/>
</dbReference>
<dbReference type="InterPro" id="IPR016181">
    <property type="entry name" value="Acyl_CoA_acyltransferase"/>
</dbReference>
<dbReference type="Pfam" id="PF02388">
    <property type="entry name" value="FemAB"/>
    <property type="match status" value="2"/>
</dbReference>
<proteinExistence type="inferred from homology"/>
<protein>
    <submittedName>
        <fullName evidence="7">Methicillin resistance protein</fullName>
    </submittedName>
</protein>
<name>B8DSB0_NITV9</name>
<dbReference type="PROSITE" id="PS51191">
    <property type="entry name" value="FEMABX"/>
    <property type="match status" value="1"/>
</dbReference>
<dbReference type="SUPFAM" id="SSF55729">
    <property type="entry name" value="Acyl-CoA N-acyltransferases (Nat)"/>
    <property type="match status" value="1"/>
</dbReference>
<dbReference type="GO" id="GO:0071555">
    <property type="term" value="P:cell wall organization"/>
    <property type="evidence" value="ECO:0007669"/>
    <property type="project" value="UniProtKB-KW"/>
</dbReference>
<dbReference type="PANTHER" id="PTHR36174">
    <property type="entry name" value="LIPID II:GLYCINE GLYCYLTRANSFERASE"/>
    <property type="match status" value="1"/>
</dbReference>
<evidence type="ECO:0000256" key="2">
    <source>
        <dbReference type="ARBA" id="ARBA00022679"/>
    </source>
</evidence>
<keyword evidence="3" id="KW-0133">Cell shape</keyword>
<dbReference type="PANTHER" id="PTHR36174:SF1">
    <property type="entry name" value="LIPID II:GLYCINE GLYCYLTRANSFERASE"/>
    <property type="match status" value="1"/>
</dbReference>
<dbReference type="OrthoDB" id="9773932at2"/>
<organism evidence="7">
    <name type="scientific">Nitratidesulfovibrio vulgaris (strain DSM 19637 / Miyazaki F)</name>
    <name type="common">Desulfovibrio vulgaris</name>
    <dbReference type="NCBI Taxonomy" id="883"/>
    <lineage>
        <taxon>Bacteria</taxon>
        <taxon>Pseudomonadati</taxon>
        <taxon>Thermodesulfobacteriota</taxon>
        <taxon>Desulfovibrionia</taxon>
        <taxon>Desulfovibrionales</taxon>
        <taxon>Desulfovibrionaceae</taxon>
        <taxon>Nitratidesulfovibrio</taxon>
    </lineage>
</organism>
<dbReference type="AlphaFoldDB" id="B8DSB0"/>
<dbReference type="Gene3D" id="3.40.630.30">
    <property type="match status" value="1"/>
</dbReference>
<dbReference type="GO" id="GO:0009252">
    <property type="term" value="P:peptidoglycan biosynthetic process"/>
    <property type="evidence" value="ECO:0007669"/>
    <property type="project" value="UniProtKB-KW"/>
</dbReference>
<sequence>MFELSSKRTDALLPTDILFQTGYWAQVKARLGYTPKAFDLAATDRHGDVLVLLQPMGRGRAMAYVPQGPEHAPAEEDYGPFLEDLSEALARNLGPSVAFIRYDLPWASPYAEDMLAHGSNAYPEPRIREMRMNMGTRNWNLRKAHRDMTVASSLVVDLTGTEQDILARMKPKTRYNIGLADRKDVRVDPAPPDMLPVFHGLYRQTALRNGFAPCGYEQFQALFRARLRGLPPARAEHAAPAHPVRTEWPGGADWHDWRDWVGAADRTEAARTSASSSSSSSSATFHDAELLFLLARHGTDVLAGAIVALCGATAHFLYGASSNHKRQCMAPYAMHWKAMRLARLRGCTAYDMGAVPPGLDPAHPFHGLHRFKTGFGGHVELRSGSWDYPIDHAAHRDFCNLESLERHRPS</sequence>
<evidence type="ECO:0000256" key="4">
    <source>
        <dbReference type="ARBA" id="ARBA00022984"/>
    </source>
</evidence>
<dbReference type="GO" id="GO:0008360">
    <property type="term" value="P:regulation of cell shape"/>
    <property type="evidence" value="ECO:0007669"/>
    <property type="project" value="UniProtKB-KW"/>
</dbReference>
<evidence type="ECO:0000256" key="3">
    <source>
        <dbReference type="ARBA" id="ARBA00022960"/>
    </source>
</evidence>
<accession>B8DSB0</accession>
<dbReference type="eggNOG" id="COG2348">
    <property type="taxonomic scope" value="Bacteria"/>
</dbReference>
<gene>
    <name evidence="7" type="ordered locus">DvMF_2928</name>
</gene>
<evidence type="ECO:0000256" key="1">
    <source>
        <dbReference type="ARBA" id="ARBA00009943"/>
    </source>
</evidence>
<keyword evidence="6" id="KW-0961">Cell wall biogenesis/degradation</keyword>
<dbReference type="STRING" id="883.DvMF_2928"/>
<dbReference type="KEGG" id="dvm:DvMF_2928"/>
<dbReference type="GO" id="GO:0016755">
    <property type="term" value="F:aminoacyltransferase activity"/>
    <property type="evidence" value="ECO:0007669"/>
    <property type="project" value="InterPro"/>
</dbReference>